<evidence type="ECO:0000259" key="3">
    <source>
        <dbReference type="Pfam" id="PF00205"/>
    </source>
</evidence>
<dbReference type="Proteomes" id="UP001552299">
    <property type="component" value="Unassembled WGS sequence"/>
</dbReference>
<dbReference type="EMBL" id="JANQDX010000003">
    <property type="protein sequence ID" value="KAL0926595.1"/>
    <property type="molecule type" value="Genomic_DNA"/>
</dbReference>
<dbReference type="SUPFAM" id="SSF52467">
    <property type="entry name" value="DHS-like NAD/FAD-binding domain"/>
    <property type="match status" value="1"/>
</dbReference>
<sequence length="288" mass="31346">MYIDSLSQLSGISSSRGCAFCPHLLVLRFTLGEGTLIQAPELTRISVACILMDLGAYPMDEELLLKMLGMHDTVLANYAVDKCELLLVFGVRFDDMGTGKLGDFASWAKIVHIDIDAAESLIRIPVFIMEGGAGSAEEGPSFELQDIWGDDSSGVCNPDVDELHMEPRQWLSSVGLGAKGFGHLRTAGAAFGNLGVTVVDIDDDGSFLITVQELEMICIEKLSVKIMLLNNQHLGIVVQRQDRFYKANRAHTYLGEPKNALLMIPNGGAFKDMIRGFSCLLFPAALAM</sequence>
<dbReference type="PANTHER" id="PTHR18968:SF13">
    <property type="entry name" value="ACETOLACTATE SYNTHASE CATALYTIC SUBUNIT, MITOCHONDRIAL"/>
    <property type="match status" value="1"/>
</dbReference>
<protein>
    <recommendedName>
        <fullName evidence="7">Acetolactate synthase</fullName>
    </recommendedName>
</protein>
<comment type="similarity">
    <text evidence="1">Belongs to the TPP enzyme family.</text>
</comment>
<dbReference type="InterPro" id="IPR045229">
    <property type="entry name" value="TPP_enz"/>
</dbReference>
<evidence type="ECO:0000256" key="2">
    <source>
        <dbReference type="ARBA" id="ARBA00023052"/>
    </source>
</evidence>
<dbReference type="InterPro" id="IPR029061">
    <property type="entry name" value="THDP-binding"/>
</dbReference>
<proteinExistence type="inferred from homology"/>
<dbReference type="Pfam" id="PF00205">
    <property type="entry name" value="TPP_enzyme_M"/>
    <property type="match status" value="1"/>
</dbReference>
<evidence type="ECO:0000313" key="6">
    <source>
        <dbReference type="Proteomes" id="UP001552299"/>
    </source>
</evidence>
<evidence type="ECO:0000256" key="1">
    <source>
        <dbReference type="ARBA" id="ARBA00007812"/>
    </source>
</evidence>
<dbReference type="GO" id="GO:0006520">
    <property type="term" value="P:amino acid metabolic process"/>
    <property type="evidence" value="ECO:0007669"/>
    <property type="project" value="UniProtKB-ARBA"/>
</dbReference>
<dbReference type="InterPro" id="IPR012000">
    <property type="entry name" value="Thiamin_PyroP_enz_cen_dom"/>
</dbReference>
<evidence type="ECO:0008006" key="7">
    <source>
        <dbReference type="Google" id="ProtNLM"/>
    </source>
</evidence>
<evidence type="ECO:0000259" key="4">
    <source>
        <dbReference type="Pfam" id="PF02775"/>
    </source>
</evidence>
<dbReference type="InterPro" id="IPR029035">
    <property type="entry name" value="DHS-like_NAD/FAD-binding_dom"/>
</dbReference>
<name>A0ABD0VND4_DENTH</name>
<comment type="caution">
    <text evidence="5">The sequence shown here is derived from an EMBL/GenBank/DDBJ whole genome shotgun (WGS) entry which is preliminary data.</text>
</comment>
<keyword evidence="6" id="KW-1185">Reference proteome</keyword>
<organism evidence="5 6">
    <name type="scientific">Dendrobium thyrsiflorum</name>
    <name type="common">Pinecone-like raceme dendrobium</name>
    <name type="synonym">Orchid</name>
    <dbReference type="NCBI Taxonomy" id="117978"/>
    <lineage>
        <taxon>Eukaryota</taxon>
        <taxon>Viridiplantae</taxon>
        <taxon>Streptophyta</taxon>
        <taxon>Embryophyta</taxon>
        <taxon>Tracheophyta</taxon>
        <taxon>Spermatophyta</taxon>
        <taxon>Magnoliopsida</taxon>
        <taxon>Liliopsida</taxon>
        <taxon>Asparagales</taxon>
        <taxon>Orchidaceae</taxon>
        <taxon>Epidendroideae</taxon>
        <taxon>Malaxideae</taxon>
        <taxon>Dendrobiinae</taxon>
        <taxon>Dendrobium</taxon>
    </lineage>
</organism>
<gene>
    <name evidence="5" type="ORF">M5K25_002835</name>
</gene>
<dbReference type="PANTHER" id="PTHR18968">
    <property type="entry name" value="THIAMINE PYROPHOSPHATE ENZYMES"/>
    <property type="match status" value="1"/>
</dbReference>
<dbReference type="Pfam" id="PF02775">
    <property type="entry name" value="TPP_enzyme_C"/>
    <property type="match status" value="1"/>
</dbReference>
<keyword evidence="2" id="KW-0786">Thiamine pyrophosphate</keyword>
<dbReference type="Gene3D" id="3.40.50.1220">
    <property type="entry name" value="TPP-binding domain"/>
    <property type="match status" value="1"/>
</dbReference>
<dbReference type="Gene3D" id="3.40.50.970">
    <property type="match status" value="1"/>
</dbReference>
<dbReference type="AlphaFoldDB" id="A0ABD0VND4"/>
<evidence type="ECO:0000313" key="5">
    <source>
        <dbReference type="EMBL" id="KAL0926595.1"/>
    </source>
</evidence>
<dbReference type="GO" id="GO:0019752">
    <property type="term" value="P:carboxylic acid metabolic process"/>
    <property type="evidence" value="ECO:0007669"/>
    <property type="project" value="UniProtKB-ARBA"/>
</dbReference>
<dbReference type="InterPro" id="IPR011766">
    <property type="entry name" value="TPP_enzyme_TPP-bd"/>
</dbReference>
<reference evidence="5 6" key="1">
    <citation type="journal article" date="2024" name="Plant Biotechnol. J.">
        <title>Dendrobium thyrsiflorum genome and its molecular insights into genes involved in important horticultural traits.</title>
        <authorList>
            <person name="Chen B."/>
            <person name="Wang J.Y."/>
            <person name="Zheng P.J."/>
            <person name="Li K.L."/>
            <person name="Liang Y.M."/>
            <person name="Chen X.F."/>
            <person name="Zhang C."/>
            <person name="Zhao X."/>
            <person name="He X."/>
            <person name="Zhang G.Q."/>
            <person name="Liu Z.J."/>
            <person name="Xu Q."/>
        </authorList>
    </citation>
    <scope>NUCLEOTIDE SEQUENCE [LARGE SCALE GENOMIC DNA]</scope>
    <source>
        <strain evidence="5">GZMU011</strain>
    </source>
</reference>
<feature type="domain" description="Thiamine pyrophosphate enzyme central" evidence="3">
    <location>
        <begin position="37"/>
        <end position="119"/>
    </location>
</feature>
<feature type="domain" description="Thiamine pyrophosphate enzyme TPP-binding" evidence="4">
    <location>
        <begin position="165"/>
        <end position="257"/>
    </location>
</feature>
<accession>A0ABD0VND4</accession>
<dbReference type="SUPFAM" id="SSF52518">
    <property type="entry name" value="Thiamin diphosphate-binding fold (THDP-binding)"/>
    <property type="match status" value="1"/>
</dbReference>